<sequence>MREATGHGPPKLPLMHIVRYRRGQDGTPGVGVRDDGVVRELPVPSVAALLRERVADLRALLGAPGDVVEDARLLAPVDGATEVWAAGVTYLRSREARMEESSEADIYGRVYEAARPELFFKSAAWRVVVDGEPVAIRADSGLDVPEPELALVVNRFGEIAGYLVCNDMSSRAIEGENPLYLPQAKVYAGACALSAGIRPVWEVNGADLAVAVRVTRDGVAVWSGTTSTARLKRPFAELVDYLFRADHFPDGAVLSTGTGLAPAMDFTLQPADVVTIAIDGIGELTNPVVVGKEHFEHQRPGIEVESRP</sequence>
<proteinExistence type="inferred from homology"/>
<dbReference type="SUPFAM" id="SSF56529">
    <property type="entry name" value="FAH"/>
    <property type="match status" value="1"/>
</dbReference>
<organism evidence="4 5">
    <name type="scientific">Asanoa iriomotensis</name>
    <dbReference type="NCBI Taxonomy" id="234613"/>
    <lineage>
        <taxon>Bacteria</taxon>
        <taxon>Bacillati</taxon>
        <taxon>Actinomycetota</taxon>
        <taxon>Actinomycetes</taxon>
        <taxon>Micromonosporales</taxon>
        <taxon>Micromonosporaceae</taxon>
        <taxon>Asanoa</taxon>
    </lineage>
</organism>
<dbReference type="PANTHER" id="PTHR42796">
    <property type="entry name" value="FUMARYLACETOACETATE HYDROLASE DOMAIN-CONTAINING PROTEIN 2A-RELATED"/>
    <property type="match status" value="1"/>
</dbReference>
<evidence type="ECO:0000256" key="2">
    <source>
        <dbReference type="ARBA" id="ARBA00022723"/>
    </source>
</evidence>
<evidence type="ECO:0000259" key="3">
    <source>
        <dbReference type="Pfam" id="PF01557"/>
    </source>
</evidence>
<gene>
    <name evidence="4" type="ORF">Air01nite_02540</name>
</gene>
<dbReference type="PANTHER" id="PTHR42796:SF7">
    <property type="entry name" value="2-DEHYDRO-3-DEOXY-D-ARABINONATE DEHYDRATASE"/>
    <property type="match status" value="1"/>
</dbReference>
<dbReference type="EMBL" id="BONC01000001">
    <property type="protein sequence ID" value="GIF54159.1"/>
    <property type="molecule type" value="Genomic_DNA"/>
</dbReference>
<dbReference type="InterPro" id="IPR036663">
    <property type="entry name" value="Fumarylacetoacetase_C_sf"/>
</dbReference>
<evidence type="ECO:0000313" key="5">
    <source>
        <dbReference type="Proteomes" id="UP000624325"/>
    </source>
</evidence>
<name>A0ABQ4BUF1_9ACTN</name>
<dbReference type="GO" id="GO:0016787">
    <property type="term" value="F:hydrolase activity"/>
    <property type="evidence" value="ECO:0007669"/>
    <property type="project" value="UniProtKB-KW"/>
</dbReference>
<dbReference type="Gene3D" id="3.90.850.10">
    <property type="entry name" value="Fumarylacetoacetase-like, C-terminal domain"/>
    <property type="match status" value="1"/>
</dbReference>
<feature type="domain" description="Fumarylacetoacetase-like C-terminal" evidence="3">
    <location>
        <begin position="114"/>
        <end position="289"/>
    </location>
</feature>
<keyword evidence="4" id="KW-0378">Hydrolase</keyword>
<keyword evidence="2" id="KW-0479">Metal-binding</keyword>
<keyword evidence="5" id="KW-1185">Reference proteome</keyword>
<evidence type="ECO:0000313" key="4">
    <source>
        <dbReference type="EMBL" id="GIF54159.1"/>
    </source>
</evidence>
<dbReference type="Pfam" id="PF01557">
    <property type="entry name" value="FAA_hydrolase"/>
    <property type="match status" value="1"/>
</dbReference>
<dbReference type="InterPro" id="IPR051121">
    <property type="entry name" value="FAH"/>
</dbReference>
<dbReference type="InterPro" id="IPR011234">
    <property type="entry name" value="Fumarylacetoacetase-like_C"/>
</dbReference>
<reference evidence="4 5" key="1">
    <citation type="submission" date="2021-01" db="EMBL/GenBank/DDBJ databases">
        <title>Whole genome shotgun sequence of Asanoa iriomotensis NBRC 100142.</title>
        <authorList>
            <person name="Komaki H."/>
            <person name="Tamura T."/>
        </authorList>
    </citation>
    <scope>NUCLEOTIDE SEQUENCE [LARGE SCALE GENOMIC DNA]</scope>
    <source>
        <strain evidence="4 5">NBRC 100142</strain>
    </source>
</reference>
<dbReference type="Proteomes" id="UP000624325">
    <property type="component" value="Unassembled WGS sequence"/>
</dbReference>
<accession>A0ABQ4BUF1</accession>
<evidence type="ECO:0000256" key="1">
    <source>
        <dbReference type="ARBA" id="ARBA00010211"/>
    </source>
</evidence>
<comment type="similarity">
    <text evidence="1">Belongs to the FAH family.</text>
</comment>
<comment type="caution">
    <text evidence="4">The sequence shown here is derived from an EMBL/GenBank/DDBJ whole genome shotgun (WGS) entry which is preliminary data.</text>
</comment>
<protein>
    <submittedName>
        <fullName evidence="4">Fumarylacetoacetate (FAA) hydrolase</fullName>
    </submittedName>
</protein>